<dbReference type="Pfam" id="PF00528">
    <property type="entry name" value="BPD_transp_1"/>
    <property type="match status" value="1"/>
</dbReference>
<protein>
    <submittedName>
        <fullName evidence="9">Thiamine ABC transporter permease</fullName>
    </submittedName>
</protein>
<accession>A0ABQ6E4N2</accession>
<comment type="similarity">
    <text evidence="7">Belongs to the binding-protein-dependent transport system permease family.</text>
</comment>
<feature type="transmembrane region" description="Helical" evidence="7">
    <location>
        <begin position="481"/>
        <end position="501"/>
    </location>
</feature>
<organism evidence="9 10">
    <name type="scientific">Psychromonas marina</name>
    <dbReference type="NCBI Taxonomy" id="88364"/>
    <lineage>
        <taxon>Bacteria</taxon>
        <taxon>Pseudomonadati</taxon>
        <taxon>Pseudomonadota</taxon>
        <taxon>Gammaproteobacteria</taxon>
        <taxon>Alteromonadales</taxon>
        <taxon>Psychromonadaceae</taxon>
        <taxon>Psychromonas</taxon>
    </lineage>
</organism>
<keyword evidence="2 7" id="KW-0813">Transport</keyword>
<keyword evidence="3" id="KW-1003">Cell membrane</keyword>
<feature type="transmembrane region" description="Helical" evidence="7">
    <location>
        <begin position="427"/>
        <end position="447"/>
    </location>
</feature>
<keyword evidence="6 7" id="KW-0472">Membrane</keyword>
<dbReference type="InterPro" id="IPR000515">
    <property type="entry name" value="MetI-like"/>
</dbReference>
<reference evidence="10" key="1">
    <citation type="journal article" date="2019" name="Int. J. Syst. Evol. Microbiol.">
        <title>The Global Catalogue of Microorganisms (GCM) 10K type strain sequencing project: providing services to taxonomists for standard genome sequencing and annotation.</title>
        <authorList>
            <consortium name="The Broad Institute Genomics Platform"/>
            <consortium name="The Broad Institute Genome Sequencing Center for Infectious Disease"/>
            <person name="Wu L."/>
            <person name="Ma J."/>
        </authorList>
    </citation>
    <scope>NUCLEOTIDE SEQUENCE [LARGE SCALE GENOMIC DNA]</scope>
    <source>
        <strain evidence="10">NBRC 103166</strain>
    </source>
</reference>
<dbReference type="InterPro" id="IPR035906">
    <property type="entry name" value="MetI-like_sf"/>
</dbReference>
<dbReference type="Proteomes" id="UP001157353">
    <property type="component" value="Unassembled WGS sequence"/>
</dbReference>
<feature type="transmembrane region" description="Helical" evidence="7">
    <location>
        <begin position="362"/>
        <end position="382"/>
    </location>
</feature>
<keyword evidence="10" id="KW-1185">Reference proteome</keyword>
<comment type="caution">
    <text evidence="9">The sequence shown here is derived from an EMBL/GenBank/DDBJ whole genome shotgun (WGS) entry which is preliminary data.</text>
</comment>
<dbReference type="CDD" id="cd06261">
    <property type="entry name" value="TM_PBP2"/>
    <property type="match status" value="1"/>
</dbReference>
<feature type="transmembrane region" description="Helical" evidence="7">
    <location>
        <begin position="154"/>
        <end position="178"/>
    </location>
</feature>
<evidence type="ECO:0000256" key="1">
    <source>
        <dbReference type="ARBA" id="ARBA00004651"/>
    </source>
</evidence>
<evidence type="ECO:0000256" key="2">
    <source>
        <dbReference type="ARBA" id="ARBA00022448"/>
    </source>
</evidence>
<feature type="domain" description="ABC transmembrane type-1" evidence="8">
    <location>
        <begin position="358"/>
        <end position="548"/>
    </location>
</feature>
<feature type="transmembrane region" description="Helical" evidence="7">
    <location>
        <begin position="215"/>
        <end position="235"/>
    </location>
</feature>
<feature type="transmembrane region" description="Helical" evidence="7">
    <location>
        <begin position="102"/>
        <end position="125"/>
    </location>
</feature>
<feature type="transmembrane region" description="Helical" evidence="7">
    <location>
        <begin position="531"/>
        <end position="551"/>
    </location>
</feature>
<evidence type="ECO:0000313" key="10">
    <source>
        <dbReference type="Proteomes" id="UP001157353"/>
    </source>
</evidence>
<evidence type="ECO:0000256" key="3">
    <source>
        <dbReference type="ARBA" id="ARBA00022475"/>
    </source>
</evidence>
<evidence type="ECO:0000313" key="9">
    <source>
        <dbReference type="EMBL" id="GLS92407.1"/>
    </source>
</evidence>
<sequence length="568" mass="64005">MYKSSSPASISFKLLVLVAIFICFVPLFPALLGLFSSAFAYLPALGLKQFSLLGFEQLIQWPGLFESILLTLLITFSSTFLAALLSFAIIQSMWQSKRWKWIETLLAPILGLPHVTFAIGFVFLFSPSGLFSRVVALLTGDSSNATWSLIHDQYGLGLIMLLTLKEIPFILLMSLALLKQLNLKQTFQTAHSLGYSTKQAWQKLILPQWLVKIRFSLFAVAAYSLSVVDIALIIGPTKPYPLAVLVWQWFNHADINHYTTASAGALLLMLLAIFTLTMIRVFEWLVVTKWRHWLTNGRYSLPLPGALSVYICYGLSLLILPILLLWSVAFRWSFPALLPTNWSFSYWIDELGYASETINNSVVIALISASIALLFAIVIHEFNVRRSRRKHSVYIPDILIALPMLAPQISLLFGLQITALLVPQPHYYLWVLWAHIIFTFPYIYLALNGAYKSYDKRLDNVALSLGLHPLKVWWKIKRPQLMPAILLAWAVGMSVSLAQYLPTLMLGAGRIATITTEAVALASGQQRRLSAIYALLQTLLPFIFFLLAVGLSRYYTNKNNQQHSARTN</sequence>
<keyword evidence="4 7" id="KW-0812">Transmembrane</keyword>
<dbReference type="RefSeq" id="WP_284205508.1">
    <property type="nucleotide sequence ID" value="NZ_BSPQ01000021.1"/>
</dbReference>
<comment type="subcellular location">
    <subcellularLocation>
        <location evidence="1 7">Cell membrane</location>
        <topology evidence="1 7">Multi-pass membrane protein</topology>
    </subcellularLocation>
</comment>
<proteinExistence type="inferred from homology"/>
<evidence type="ECO:0000256" key="6">
    <source>
        <dbReference type="ARBA" id="ARBA00023136"/>
    </source>
</evidence>
<feature type="transmembrane region" description="Helical" evidence="7">
    <location>
        <begin position="255"/>
        <end position="282"/>
    </location>
</feature>
<dbReference type="PANTHER" id="PTHR30183">
    <property type="entry name" value="MOLYBDENUM TRANSPORT SYSTEM PERMEASE PROTEIN MODB"/>
    <property type="match status" value="1"/>
</dbReference>
<feature type="transmembrane region" description="Helical" evidence="7">
    <location>
        <begin position="64"/>
        <end position="90"/>
    </location>
</feature>
<keyword evidence="5 7" id="KW-1133">Transmembrane helix</keyword>
<dbReference type="Gene3D" id="1.10.3720.10">
    <property type="entry name" value="MetI-like"/>
    <property type="match status" value="2"/>
</dbReference>
<feature type="domain" description="ABC transmembrane type-1" evidence="8">
    <location>
        <begin position="64"/>
        <end position="279"/>
    </location>
</feature>
<dbReference type="EMBL" id="BSPQ01000021">
    <property type="protein sequence ID" value="GLS92407.1"/>
    <property type="molecule type" value="Genomic_DNA"/>
</dbReference>
<feature type="transmembrane region" description="Helical" evidence="7">
    <location>
        <begin position="303"/>
        <end position="329"/>
    </location>
</feature>
<name>A0ABQ6E4N2_9GAMM</name>
<evidence type="ECO:0000256" key="5">
    <source>
        <dbReference type="ARBA" id="ARBA00022989"/>
    </source>
</evidence>
<evidence type="ECO:0000256" key="4">
    <source>
        <dbReference type="ARBA" id="ARBA00022692"/>
    </source>
</evidence>
<feature type="transmembrane region" description="Helical" evidence="7">
    <location>
        <begin position="394"/>
        <end position="415"/>
    </location>
</feature>
<dbReference type="PANTHER" id="PTHR30183:SF6">
    <property type="entry name" value="INNER MEMBRANE ABC TRANSPORTER PERMEASE PROTEIN YNJC"/>
    <property type="match status" value="1"/>
</dbReference>
<dbReference type="PROSITE" id="PS50928">
    <property type="entry name" value="ABC_TM1"/>
    <property type="match status" value="2"/>
</dbReference>
<gene>
    <name evidence="9" type="ORF">GCM10007916_34780</name>
</gene>
<evidence type="ECO:0000259" key="8">
    <source>
        <dbReference type="PROSITE" id="PS50928"/>
    </source>
</evidence>
<dbReference type="SUPFAM" id="SSF161098">
    <property type="entry name" value="MetI-like"/>
    <property type="match status" value="2"/>
</dbReference>
<evidence type="ECO:0000256" key="7">
    <source>
        <dbReference type="RuleBase" id="RU363032"/>
    </source>
</evidence>